<evidence type="ECO:0000256" key="1">
    <source>
        <dbReference type="SAM" id="MobiDB-lite"/>
    </source>
</evidence>
<reference evidence="2 3" key="1">
    <citation type="submission" date="2014-03" db="EMBL/GenBank/DDBJ databases">
        <title>Genomics of Bifidobacteria.</title>
        <authorList>
            <person name="Ventura M."/>
            <person name="Milani C."/>
            <person name="Lugli G.A."/>
        </authorList>
    </citation>
    <scope>NUCLEOTIDE SEQUENCE [LARGE SCALE GENOMIC DNA]</scope>
    <source>
        <strain evidence="2 3">LMG 11592</strain>
    </source>
</reference>
<protein>
    <submittedName>
        <fullName evidence="2">Uncharacterized protein</fullName>
    </submittedName>
</protein>
<sequence>MELRFSRLHFARKASRTMAKIVVMVSASKGVPTHAIARPTGVPVMPRTSTMLAASIRTTGRRMTLIASKNVGRCSDGSRVSPASTSEAIIGTSFTIQRAISGPETTTTGIATSNPSPRVRPRLAFSASMATKGPGCGGMNACNADRPARAGMPRATTGIFARRAARRIIVMSITTPTSKNSGMPTMNALNAIAQLSLFRGAFARMVSTMTSAPPERVSRIPMIPPSATSNPTQDTVLPTPSVKLSRLL</sequence>
<accession>A0A087BIV8</accession>
<gene>
    <name evidence="2" type="ORF">BMIN_1633</name>
</gene>
<keyword evidence="3" id="KW-1185">Reference proteome</keyword>
<feature type="compositionally biased region" description="Polar residues" evidence="1">
    <location>
        <begin position="226"/>
        <end position="238"/>
    </location>
</feature>
<dbReference type="AlphaFoldDB" id="A0A087BIV8"/>
<organism evidence="2 3">
    <name type="scientific">Bifidobacterium minimum</name>
    <dbReference type="NCBI Taxonomy" id="1693"/>
    <lineage>
        <taxon>Bacteria</taxon>
        <taxon>Bacillati</taxon>
        <taxon>Actinomycetota</taxon>
        <taxon>Actinomycetes</taxon>
        <taxon>Bifidobacteriales</taxon>
        <taxon>Bifidobacteriaceae</taxon>
        <taxon>Bifidobacterium</taxon>
    </lineage>
</organism>
<name>A0A087BIV8_9BIFI</name>
<dbReference type="Proteomes" id="UP000029014">
    <property type="component" value="Unassembled WGS sequence"/>
</dbReference>
<comment type="caution">
    <text evidence="2">The sequence shown here is derived from an EMBL/GenBank/DDBJ whole genome shotgun (WGS) entry which is preliminary data.</text>
</comment>
<dbReference type="EMBL" id="JGZD01000016">
    <property type="protein sequence ID" value="KFI70958.1"/>
    <property type="molecule type" value="Genomic_DNA"/>
</dbReference>
<proteinExistence type="predicted"/>
<evidence type="ECO:0000313" key="3">
    <source>
        <dbReference type="Proteomes" id="UP000029014"/>
    </source>
</evidence>
<evidence type="ECO:0000313" key="2">
    <source>
        <dbReference type="EMBL" id="KFI70958.1"/>
    </source>
</evidence>
<feature type="region of interest" description="Disordered" evidence="1">
    <location>
        <begin position="213"/>
        <end position="240"/>
    </location>
</feature>